<dbReference type="Gene3D" id="3.30.70.3290">
    <property type="match status" value="1"/>
</dbReference>
<dbReference type="InterPro" id="IPR013154">
    <property type="entry name" value="ADH-like_N"/>
</dbReference>
<dbReference type="InterPro" id="IPR036291">
    <property type="entry name" value="NAD(P)-bd_dom_sf"/>
</dbReference>
<dbReference type="InterPro" id="IPR042104">
    <property type="entry name" value="PKS_dehydratase_sf"/>
</dbReference>
<reference evidence="11" key="1">
    <citation type="submission" date="2019-08" db="EMBL/GenBank/DDBJ databases">
        <title>Exogenous carbon and light sources induced a secondary metabolite, cristazarin, in a lichen-forming fungus Cladonia metacorallifera.</title>
        <authorList>
            <person name="Kim J.A."/>
            <person name="Kim S."/>
            <person name="Park S.-Y."/>
            <person name="Hur J.-S."/>
        </authorList>
    </citation>
    <scope>NUCLEOTIDE SEQUENCE</scope>
</reference>
<dbReference type="Pfam" id="PF00698">
    <property type="entry name" value="Acyl_transf_1"/>
    <property type="match status" value="1"/>
</dbReference>
<evidence type="ECO:0000259" key="10">
    <source>
        <dbReference type="PROSITE" id="PS52019"/>
    </source>
</evidence>
<dbReference type="InterPro" id="IPR014043">
    <property type="entry name" value="Acyl_transferase_dom"/>
</dbReference>
<dbReference type="InterPro" id="IPR014031">
    <property type="entry name" value="Ketoacyl_synth_C"/>
</dbReference>
<keyword evidence="5" id="KW-0012">Acyltransferase</keyword>
<dbReference type="SUPFAM" id="SSF47336">
    <property type="entry name" value="ACP-like"/>
    <property type="match status" value="1"/>
</dbReference>
<keyword evidence="1" id="KW-0596">Phosphopantetheine</keyword>
<feature type="region of interest" description="C-terminal hotdog fold" evidence="6">
    <location>
        <begin position="1076"/>
        <end position="1254"/>
    </location>
</feature>
<evidence type="ECO:0000313" key="11">
    <source>
        <dbReference type="EMBL" id="QIX11475.1"/>
    </source>
</evidence>
<dbReference type="Pfam" id="PF08659">
    <property type="entry name" value="KR"/>
    <property type="match status" value="1"/>
</dbReference>
<dbReference type="PROSITE" id="PS52004">
    <property type="entry name" value="KS3_2"/>
    <property type="match status" value="1"/>
</dbReference>
<dbReference type="InterPro" id="IPR049551">
    <property type="entry name" value="PKS_DH_C"/>
</dbReference>
<dbReference type="GO" id="GO:0031177">
    <property type="term" value="F:phosphopantetheine binding"/>
    <property type="evidence" value="ECO:0007669"/>
    <property type="project" value="InterPro"/>
</dbReference>
<dbReference type="Pfam" id="PF13602">
    <property type="entry name" value="ADH_zinc_N_2"/>
    <property type="match status" value="1"/>
</dbReference>
<dbReference type="Pfam" id="PF21089">
    <property type="entry name" value="PKS_DH_N"/>
    <property type="match status" value="1"/>
</dbReference>
<dbReference type="Pfam" id="PF00550">
    <property type="entry name" value="PP-binding"/>
    <property type="match status" value="1"/>
</dbReference>
<evidence type="ECO:0000256" key="7">
    <source>
        <dbReference type="SAM" id="MobiDB-lite"/>
    </source>
</evidence>
<sequence>MSFKGGHFLEEDVGRFDAPFFSITPSEAKVMDPQQRMMLEVTYEAVENAGIAINDIAGGRTSCFVGDFSSRDYENNINRDVESSAMYQLSGNTMSIMSNRLSYFFDLKSPSMTVDTACSSSLVALHLACQSIRIKESQMAIVGGVNLMLSPDMSLSLDALHLLSPDSRSYAFDSRANGHARGEGLAVVLLKPLDAALKDNDMIRATILGSGCNHDGKTKGLHLPNTDAQEQLIKDTYSNSGLNLADTAYCEAHGTGTPVGDPLEARALGTTIGRARQERSPLLLGSVKTNIGHLEGGAGLAGVIKAVLALEKGIIPPSVNFDEPTSRIPFKDWNLEVVTRPTPWPEGFRRVSVNSFGFEGTNAHVVIGDGTNHIRSLRLSNSDVDGYVLVQYGEKDKSCQGNGANGLSNGDIKGYGLDSHGEKDALSHSKRVNGLPNDAGVARNDSLSTRHGADTRVLDMVQQPIIFPWSSNDEKGIERQWLKYSEYLQEKSSGMMDIYSNLEVQKAFLNQLAYTIAERRNHFQWRSYCIASSIDGPQERLERGSSRAIRTAGLPKLAFIFTGQGAQWAGMGRELHELEREVNTNIHQASFSQPLCTIIQVALVDLLDSWGIKPMAVVGHSSGEMAAAYCAGALSRESAWKLAYYRGQFRPQDGSMMAVGLSGTAIQPYLKLPSKGRVVLACVNSPRSLTLSGDTSGIDELCEVFNQEGIFARKLKVDTAYHSHHMQMVADRYLSAIKDVSPLPKKAKDSVKMFSSVTCNLVEQSAMGPEYWVENLVSTVRFSKAVQALHQYSPGKQRRRQKTTGFVDTWLEIGPHSAMREPVKQILARPDIAYDSVLQKENNAPITAMQAAGQLWVLGYPVKIFAVNTLSKPTGKAPPILIDLPPYARNHSGRYWFEPNLSMAHRFRKHARHDLLGAPLETSDKPTWRHFLRMPENPWMEDHKVQLGIPYSSAGMVAMAVQGAHQLAYDASKTVSAYELRNVYIETALMIPSSDDGIEVLLQFTPSITAQQHTMVHDFSIVSRGPAEHVWAKNCSGQIITHLEDKDHSDWPGISEQDHTLALHNERFASARRPCVKVKKPKSFYDDLESCEMEYGPTFQNLVDIRYGDRMAYCVARIPDTAAVMPHQTESEHVIHPALLDSLNQMILPALTKPQKPLEQALPGEELEGYSTAKWLDNRTAEGSIFVADPKSKRIQITVKNMRCVALMPNKDDGPFTKADYDSISKLTSQQVWQMDVDLLAGTAVMNLPEYIDAFAHKRPEARILAVDDDTCGLSLAVLCALCTVRDKQPRCSSYTYTNRVARSFDSAYSILAGWDPKVFFQPMDFQENLSEQGFESGSYDLVVVSLPSQASLESEKALHHLQTLLTSGGTMLALHDLGNPCIDGVHARNEEEAHYGIDHAHWANMYVQTSLTNADLAIQDGDIQCDYRTRPAVTIRHPSHRQETLLGEVLIARPTEGNATLEVMLDATVEELIALGATPQIKEVNDIIGEDLRGKLVIVLAEFLTPLLSQATPVEFETIRHAVLNSRAVLWVSNGDIINGGEPEMHLIGGFARTIRNETGAENFATLDLAMNPDQTPSLELRANMHTVASIIAKIATLLLEEPNPSNTDREYAYSNGHVYNPRIYPLQHLDYILKSKTHTQELEVEPLFQPDLVLKLKADERGTLQDPQFDEDITALDPMGDNGVEIEVKASSLNVVDLETRTGHLGIECAGVVTKVGSNVNRYQPGDRLMTWGRGCHSSHMRNPAELFQPVPPHVSFEAATTIPWAYCTAFHALNNLARLHSGESILIHDTQGGVDQAAITLAQHLGARVFATARNLEKRRLLIDSFHVEESHVFFSGNLDFAKGVMRLTNDHGVDVVLNSLSGEFLTQSWHCIGGSGRFVNLATQYDAGRSVLDMQPFERNATFTSLNLLAIYDHDIVEAGRIFAGVGELMKDGIVRPLQPIVSYGYSNIVDAVEVLRKGDHAGRVVLQAREDDMVSVVPSAPKPFQFDPQVSYMLVGGLGGLGRSIAQCMVDRGAKSVILLSRSGAQKPEAIQAVDEMKAEGAKVTVFACDVADRSRLKAVIEECTKTLPPIRGVIQAAMNPRDAAFENMSVEDWTASLRPKVQGSRNLHECLPRNLNFFIMLSSCVGIMGNKGQANYAAGNTYQDALALHRRSQGLPATSIDLSWMHGVGVVAENIDLTNRLVRARNMGIRDMREDELHTLLEAVISDTADSKLSALPPQIITGISTGGMIERSGAVEISWMDDPRFSHLRNMDLRRGTSTGPKNAGSQLKSQLKEAVDFPTAALAVREALVAQLAQLTGLEATDVDITKPVHTHGVDSIVAVDLRAWARREVEAEIPALDILGGMPLEELAGRIARVSELVGVSDEREGG</sequence>
<evidence type="ECO:0000259" key="8">
    <source>
        <dbReference type="PROSITE" id="PS50075"/>
    </source>
</evidence>
<dbReference type="SMART" id="SM00827">
    <property type="entry name" value="PKS_AT"/>
    <property type="match status" value="1"/>
</dbReference>
<dbReference type="InterPro" id="IPR049552">
    <property type="entry name" value="PKS_DH_N"/>
</dbReference>
<dbReference type="Gene3D" id="3.40.50.720">
    <property type="entry name" value="NAD(P)-binding Rossmann-like Domain"/>
    <property type="match status" value="1"/>
</dbReference>
<dbReference type="PANTHER" id="PTHR43775">
    <property type="entry name" value="FATTY ACID SYNTHASE"/>
    <property type="match status" value="1"/>
</dbReference>
<dbReference type="InterPro" id="IPR020807">
    <property type="entry name" value="PKS_DH"/>
</dbReference>
<feature type="active site" description="Proton acceptor; for dehydratase activity" evidence="6">
    <location>
        <position position="943"/>
    </location>
</feature>
<dbReference type="SMART" id="SM00825">
    <property type="entry name" value="PKS_KS"/>
    <property type="match status" value="1"/>
</dbReference>
<evidence type="ECO:0000259" key="9">
    <source>
        <dbReference type="PROSITE" id="PS52004"/>
    </source>
</evidence>
<evidence type="ECO:0000256" key="2">
    <source>
        <dbReference type="ARBA" id="ARBA00022553"/>
    </source>
</evidence>
<evidence type="ECO:0000256" key="6">
    <source>
        <dbReference type="PROSITE-ProRule" id="PRU01363"/>
    </source>
</evidence>
<dbReference type="GO" id="GO:0004312">
    <property type="term" value="F:fatty acid synthase activity"/>
    <property type="evidence" value="ECO:0007669"/>
    <property type="project" value="TreeGrafter"/>
</dbReference>
<dbReference type="SMART" id="SM00826">
    <property type="entry name" value="PKS_DH"/>
    <property type="match status" value="1"/>
</dbReference>
<dbReference type="Pfam" id="PF16197">
    <property type="entry name" value="KAsynt_C_assoc"/>
    <property type="match status" value="1"/>
</dbReference>
<proteinExistence type="predicted"/>
<evidence type="ECO:0000256" key="3">
    <source>
        <dbReference type="ARBA" id="ARBA00022679"/>
    </source>
</evidence>
<dbReference type="GO" id="GO:0006633">
    <property type="term" value="P:fatty acid biosynthetic process"/>
    <property type="evidence" value="ECO:0007669"/>
    <property type="project" value="TreeGrafter"/>
</dbReference>
<keyword evidence="4" id="KW-0511">Multifunctional enzyme</keyword>
<dbReference type="GO" id="GO:0044550">
    <property type="term" value="P:secondary metabolite biosynthetic process"/>
    <property type="evidence" value="ECO:0007669"/>
    <property type="project" value="TreeGrafter"/>
</dbReference>
<dbReference type="InterPro" id="IPR013968">
    <property type="entry name" value="PKS_KR"/>
</dbReference>
<evidence type="ECO:0000256" key="5">
    <source>
        <dbReference type="ARBA" id="ARBA00023315"/>
    </source>
</evidence>
<dbReference type="SUPFAM" id="SSF53335">
    <property type="entry name" value="S-adenosyl-L-methionine-dependent methyltransferases"/>
    <property type="match status" value="1"/>
</dbReference>
<dbReference type="SMART" id="SM00829">
    <property type="entry name" value="PKS_ER"/>
    <property type="match status" value="1"/>
</dbReference>
<dbReference type="CDD" id="cd00833">
    <property type="entry name" value="PKS"/>
    <property type="match status" value="1"/>
</dbReference>
<dbReference type="InterPro" id="IPR014030">
    <property type="entry name" value="Ketoacyl_synth_N"/>
</dbReference>
<dbReference type="SUPFAM" id="SSF52151">
    <property type="entry name" value="FabD/lysophospholipase-like"/>
    <property type="match status" value="1"/>
</dbReference>
<dbReference type="SUPFAM" id="SSF50129">
    <property type="entry name" value="GroES-like"/>
    <property type="match status" value="1"/>
</dbReference>
<dbReference type="InterPro" id="IPR009081">
    <property type="entry name" value="PP-bd_ACP"/>
</dbReference>
<protein>
    <submittedName>
        <fullName evidence="11">Polyketide synthase</fullName>
    </submittedName>
</protein>
<dbReference type="PROSITE" id="PS52019">
    <property type="entry name" value="PKS_MFAS_DH"/>
    <property type="match status" value="1"/>
</dbReference>
<dbReference type="Gene3D" id="3.10.129.110">
    <property type="entry name" value="Polyketide synthase dehydratase"/>
    <property type="match status" value="1"/>
</dbReference>
<feature type="region of interest" description="Disordered" evidence="7">
    <location>
        <begin position="426"/>
        <end position="446"/>
    </location>
</feature>
<keyword evidence="3" id="KW-0808">Transferase</keyword>
<dbReference type="Gene3D" id="3.40.47.10">
    <property type="match status" value="1"/>
</dbReference>
<dbReference type="InterPro" id="IPR032821">
    <property type="entry name" value="PKS_assoc"/>
</dbReference>
<dbReference type="InterPro" id="IPR029063">
    <property type="entry name" value="SAM-dependent_MTases_sf"/>
</dbReference>
<dbReference type="GO" id="GO:0016491">
    <property type="term" value="F:oxidoreductase activity"/>
    <property type="evidence" value="ECO:0007669"/>
    <property type="project" value="InterPro"/>
</dbReference>
<feature type="region of interest" description="N-terminal hotdog fold" evidence="6">
    <location>
        <begin position="913"/>
        <end position="1046"/>
    </location>
</feature>
<dbReference type="PROSITE" id="PS50075">
    <property type="entry name" value="CARRIER"/>
    <property type="match status" value="1"/>
</dbReference>
<dbReference type="SUPFAM" id="SSF51735">
    <property type="entry name" value="NAD(P)-binding Rossmann-fold domains"/>
    <property type="match status" value="2"/>
</dbReference>
<feature type="active site" description="Proton donor; for dehydratase activity" evidence="6">
    <location>
        <position position="1141"/>
    </location>
</feature>
<evidence type="ECO:0000256" key="1">
    <source>
        <dbReference type="ARBA" id="ARBA00022450"/>
    </source>
</evidence>
<dbReference type="SMART" id="SM00822">
    <property type="entry name" value="PKS_KR"/>
    <property type="match status" value="1"/>
</dbReference>
<name>A0A6H0YVE4_CLAME</name>
<dbReference type="InterPro" id="IPR056501">
    <property type="entry name" value="NAD-bd_HRPKS_sdrA"/>
</dbReference>
<dbReference type="InterPro" id="IPR049900">
    <property type="entry name" value="PKS_mFAS_DH"/>
</dbReference>
<dbReference type="Pfam" id="PF14765">
    <property type="entry name" value="PS-DH"/>
    <property type="match status" value="1"/>
</dbReference>
<dbReference type="InterPro" id="IPR016035">
    <property type="entry name" value="Acyl_Trfase/lysoPLipase"/>
</dbReference>
<dbReference type="Gene3D" id="3.30.70.250">
    <property type="entry name" value="Malonyl-CoA ACP transacylase, ACP-binding"/>
    <property type="match status" value="1"/>
</dbReference>
<dbReference type="InterPro" id="IPR050091">
    <property type="entry name" value="PKS_NRPS_Biosynth_Enz"/>
</dbReference>
<feature type="domain" description="Ketosynthase family 3 (KS3)" evidence="9">
    <location>
        <begin position="1"/>
        <end position="369"/>
    </location>
</feature>
<dbReference type="InterPro" id="IPR036736">
    <property type="entry name" value="ACP-like_sf"/>
</dbReference>
<dbReference type="Gene3D" id="3.40.50.150">
    <property type="entry name" value="Vaccinia Virus protein VP39"/>
    <property type="match status" value="1"/>
</dbReference>
<dbReference type="InterPro" id="IPR016039">
    <property type="entry name" value="Thiolase-like"/>
</dbReference>
<dbReference type="InterPro" id="IPR057326">
    <property type="entry name" value="KR_dom"/>
</dbReference>
<dbReference type="SUPFAM" id="SSF53901">
    <property type="entry name" value="Thiolase-like"/>
    <property type="match status" value="1"/>
</dbReference>
<dbReference type="CDD" id="cd05195">
    <property type="entry name" value="enoyl_red"/>
    <property type="match status" value="1"/>
</dbReference>
<dbReference type="Pfam" id="PF00109">
    <property type="entry name" value="ketoacyl-synt"/>
    <property type="match status" value="1"/>
</dbReference>
<accession>A0A6H0YVE4</accession>
<dbReference type="Pfam" id="PF08240">
    <property type="entry name" value="ADH_N"/>
    <property type="match status" value="1"/>
</dbReference>
<dbReference type="Pfam" id="PF23114">
    <property type="entry name" value="NAD-bd_HRPKS_sdrA"/>
    <property type="match status" value="1"/>
</dbReference>
<dbReference type="InterPro" id="IPR020841">
    <property type="entry name" value="PKS_Beta-ketoAc_synthase_dom"/>
</dbReference>
<feature type="domain" description="PKS/mFAS DH" evidence="10">
    <location>
        <begin position="913"/>
        <end position="1254"/>
    </location>
</feature>
<dbReference type="InterPro" id="IPR016036">
    <property type="entry name" value="Malonyl_transacylase_ACP-bd"/>
</dbReference>
<dbReference type="InterPro" id="IPR020843">
    <property type="entry name" value="ER"/>
</dbReference>
<dbReference type="Gene3D" id="3.90.180.10">
    <property type="entry name" value="Medium-chain alcohol dehydrogenases, catalytic domain"/>
    <property type="match status" value="1"/>
</dbReference>
<dbReference type="EMBL" id="MN317141">
    <property type="protein sequence ID" value="QIX11475.1"/>
    <property type="molecule type" value="Genomic_DNA"/>
</dbReference>
<keyword evidence="2" id="KW-0597">Phosphoprotein</keyword>
<dbReference type="InterPro" id="IPR001227">
    <property type="entry name" value="Ac_transferase_dom_sf"/>
</dbReference>
<organism evidence="11">
    <name type="scientific">Cladonia metacorallifera</name>
    <name type="common">Lichen-forming fungus</name>
    <dbReference type="NCBI Taxonomy" id="195773"/>
    <lineage>
        <taxon>Eukaryota</taxon>
        <taxon>Fungi</taxon>
        <taxon>Dikarya</taxon>
        <taxon>Ascomycota</taxon>
        <taxon>Pezizomycotina</taxon>
        <taxon>Lecanoromycetes</taxon>
        <taxon>OSLEUM clade</taxon>
        <taxon>Lecanoromycetidae</taxon>
        <taxon>Lecanorales</taxon>
        <taxon>Lecanorineae</taxon>
        <taxon>Cladoniaceae</taxon>
        <taxon>Cladonia</taxon>
    </lineage>
</organism>
<gene>
    <name evidence="11" type="primary">PKS6</name>
</gene>
<dbReference type="Gene3D" id="1.10.1200.10">
    <property type="entry name" value="ACP-like"/>
    <property type="match status" value="1"/>
</dbReference>
<evidence type="ECO:0000256" key="4">
    <source>
        <dbReference type="ARBA" id="ARBA00023268"/>
    </source>
</evidence>
<dbReference type="InterPro" id="IPR011032">
    <property type="entry name" value="GroES-like_sf"/>
</dbReference>
<dbReference type="Gene3D" id="3.40.366.10">
    <property type="entry name" value="Malonyl-Coenzyme A Acyl Carrier Protein, domain 2"/>
    <property type="match status" value="2"/>
</dbReference>
<dbReference type="SUPFAM" id="SSF55048">
    <property type="entry name" value="Probable ACP-binding domain of malonyl-CoA ACP transacylase"/>
    <property type="match status" value="1"/>
</dbReference>
<dbReference type="Pfam" id="PF02801">
    <property type="entry name" value="Ketoacyl-synt_C"/>
    <property type="match status" value="1"/>
</dbReference>
<dbReference type="SMART" id="SM00823">
    <property type="entry name" value="PKS_PP"/>
    <property type="match status" value="1"/>
</dbReference>
<dbReference type="InterPro" id="IPR020806">
    <property type="entry name" value="PKS_PP-bd"/>
</dbReference>
<feature type="domain" description="Carrier" evidence="8">
    <location>
        <begin position="2287"/>
        <end position="2364"/>
    </location>
</feature>
<dbReference type="PANTHER" id="PTHR43775:SF29">
    <property type="entry name" value="ASPERFURANONE POLYKETIDE SYNTHASE AFOG-RELATED"/>
    <property type="match status" value="1"/>
</dbReference>